<feature type="transmembrane region" description="Helical" evidence="1">
    <location>
        <begin position="35"/>
        <end position="57"/>
    </location>
</feature>
<feature type="transmembrane region" description="Helical" evidence="1">
    <location>
        <begin position="170"/>
        <end position="191"/>
    </location>
</feature>
<evidence type="ECO:0000256" key="1">
    <source>
        <dbReference type="SAM" id="Phobius"/>
    </source>
</evidence>
<feature type="transmembrane region" description="Helical" evidence="1">
    <location>
        <begin position="77"/>
        <end position="97"/>
    </location>
</feature>
<feature type="transmembrane region" description="Helical" evidence="1">
    <location>
        <begin position="118"/>
        <end position="137"/>
    </location>
</feature>
<keyword evidence="1" id="KW-1133">Transmembrane helix</keyword>
<proteinExistence type="predicted"/>
<dbReference type="Proteomes" id="UP000051952">
    <property type="component" value="Unassembled WGS sequence"/>
</dbReference>
<sequence>MPQSVTQLISRSTQTIPSAHGSEAAFHGHHLHRTLLILVLWSPIVSLLNGVALFLYWKPKALAVARLENNNTVDPSYYVFVCALFLHFVISHAFVVQRGVRSMIGQRTYQQRAVEVKHAAMTFVAVTLPLFITHIALSERMKAYAPDEAYEVLDTDSKELGKAAVGFTQVVLWGTPASAVLVAWYWWVLTFSEKLQRGVRMFADREAHAQKNRQNEWHHELATAMEKARQRRHTGTADSLYPQRQTTALFDAMEGPPACAGGVGQASSD</sequence>
<keyword evidence="3" id="KW-1185">Reference proteome</keyword>
<keyword evidence="1" id="KW-0812">Transmembrane</keyword>
<accession>A0A0S4JBV3</accession>
<keyword evidence="1" id="KW-0472">Membrane</keyword>
<protein>
    <submittedName>
        <fullName evidence="2">Membrane-associated protein, putative</fullName>
    </submittedName>
</protein>
<name>A0A0S4JBV3_BODSA</name>
<organism evidence="2 3">
    <name type="scientific">Bodo saltans</name>
    <name type="common">Flagellated protozoan</name>
    <dbReference type="NCBI Taxonomy" id="75058"/>
    <lineage>
        <taxon>Eukaryota</taxon>
        <taxon>Discoba</taxon>
        <taxon>Euglenozoa</taxon>
        <taxon>Kinetoplastea</taxon>
        <taxon>Metakinetoplastina</taxon>
        <taxon>Eubodonida</taxon>
        <taxon>Bodonidae</taxon>
        <taxon>Bodo</taxon>
    </lineage>
</organism>
<gene>
    <name evidence="2" type="ORF">BSAL_18605</name>
</gene>
<evidence type="ECO:0000313" key="2">
    <source>
        <dbReference type="EMBL" id="CUG88979.1"/>
    </source>
</evidence>
<dbReference type="EMBL" id="CYKH01001692">
    <property type="protein sequence ID" value="CUG88979.1"/>
    <property type="molecule type" value="Genomic_DNA"/>
</dbReference>
<reference evidence="3" key="1">
    <citation type="submission" date="2015-09" db="EMBL/GenBank/DDBJ databases">
        <authorList>
            <consortium name="Pathogen Informatics"/>
        </authorList>
    </citation>
    <scope>NUCLEOTIDE SEQUENCE [LARGE SCALE GENOMIC DNA]</scope>
    <source>
        <strain evidence="3">Lake Konstanz</strain>
    </source>
</reference>
<dbReference type="AlphaFoldDB" id="A0A0S4JBV3"/>
<dbReference type="VEuPathDB" id="TriTrypDB:BSAL_18605"/>
<evidence type="ECO:0000313" key="3">
    <source>
        <dbReference type="Proteomes" id="UP000051952"/>
    </source>
</evidence>